<proteinExistence type="predicted"/>
<dbReference type="EMBL" id="CP063356">
    <property type="protein sequence ID" value="QOY37646.1"/>
    <property type="molecule type" value="Genomic_DNA"/>
</dbReference>
<dbReference type="Proteomes" id="UP000180175">
    <property type="component" value="Chromosome"/>
</dbReference>
<evidence type="ECO:0000313" key="5">
    <source>
        <dbReference type="Proteomes" id="UP000180175"/>
    </source>
</evidence>
<dbReference type="Pfam" id="PF01966">
    <property type="entry name" value="HD"/>
    <property type="match status" value="1"/>
</dbReference>
<dbReference type="SMART" id="SM00471">
    <property type="entry name" value="HDc"/>
    <property type="match status" value="1"/>
</dbReference>
<evidence type="ECO:0000256" key="1">
    <source>
        <dbReference type="ARBA" id="ARBA00022801"/>
    </source>
</evidence>
<feature type="domain" description="HD/PDEase" evidence="2">
    <location>
        <begin position="165"/>
        <end position="311"/>
    </location>
</feature>
<dbReference type="GO" id="GO:0031125">
    <property type="term" value="P:rRNA 3'-end processing"/>
    <property type="evidence" value="ECO:0007669"/>
    <property type="project" value="TreeGrafter"/>
</dbReference>
<keyword evidence="1" id="KW-0378">Hydrolase</keyword>
<dbReference type="SUPFAM" id="SSF109604">
    <property type="entry name" value="HD-domain/PDEase-like"/>
    <property type="match status" value="1"/>
</dbReference>
<dbReference type="RefSeq" id="WP_071318966.1">
    <property type="nucleotide sequence ID" value="NZ_CP063356.2"/>
</dbReference>
<dbReference type="Gene3D" id="1.10.3210.10">
    <property type="entry name" value="Hypothetical protein af1432"/>
    <property type="match status" value="1"/>
</dbReference>
<accession>A0A1S2L104</accession>
<gene>
    <name evidence="4" type="ORF">AWH56_008715</name>
    <name evidence="3" type="ORF">AWH56_21455</name>
</gene>
<keyword evidence="5" id="KW-1185">Reference proteome</keyword>
<organism evidence="3 5">
    <name type="scientific">Anaerobacillus isosaccharinicus</name>
    <dbReference type="NCBI Taxonomy" id="1532552"/>
    <lineage>
        <taxon>Bacteria</taxon>
        <taxon>Bacillati</taxon>
        <taxon>Bacillota</taxon>
        <taxon>Bacilli</taxon>
        <taxon>Bacillales</taxon>
        <taxon>Bacillaceae</taxon>
        <taxon>Anaerobacillus</taxon>
    </lineage>
</organism>
<evidence type="ECO:0000259" key="2">
    <source>
        <dbReference type="SMART" id="SM00471"/>
    </source>
</evidence>
<dbReference type="CDD" id="cd00077">
    <property type="entry name" value="HDc"/>
    <property type="match status" value="1"/>
</dbReference>
<reference evidence="3 5" key="1">
    <citation type="submission" date="2016-10" db="EMBL/GenBank/DDBJ databases">
        <title>Draft genome sequences of four alkaliphilic bacteria belonging to the Anaerobacillus genus.</title>
        <authorList>
            <person name="Bassil N.M."/>
            <person name="Lloyd J.R."/>
        </authorList>
    </citation>
    <scope>NUCLEOTIDE SEQUENCE [LARGE SCALE GENOMIC DNA]</scope>
    <source>
        <strain evidence="3 5">NB2006</strain>
    </source>
</reference>
<dbReference type="InterPro" id="IPR050798">
    <property type="entry name" value="YhaM_exoribonuc/phosphodiest"/>
</dbReference>
<evidence type="ECO:0000313" key="3">
    <source>
        <dbReference type="EMBL" id="OIJ06152.1"/>
    </source>
</evidence>
<dbReference type="EMBL" id="LQXD01000186">
    <property type="protein sequence ID" value="OIJ06152.1"/>
    <property type="molecule type" value="Genomic_DNA"/>
</dbReference>
<dbReference type="AlphaFoldDB" id="A0A1S2L104"/>
<sequence length="332" mass="37336">MVIQTLSELTEAGQQFQGFALVKKSELGNSARNEPFFSVVLGQKEKEVDAKLWASDFGFNVTPNDIKEIIKEGVVISVAGVSNVYKEVIQLKITSFRSINEEDNVNVNDFVKSAVIPTAEIKAQIEDYLSSITDPLIKEITETLLSKYEKPFFEFPAAMTHHHNYASGLSYHSLGMIKIADNLCSLYPQLNRDLMISSCVLHDLGKVFELSGPIATTYTVRGNLLGHINMIIMEIEKEAETLRREKAEIYFNETNRTYSEETITHLLHIIVSHHGKLEWGSNILPKSLEAQLFHLVDMIDSRANGMIDGLAKASEGQMTKVGREYLYKPFQS</sequence>
<protein>
    <submittedName>
        <fullName evidence="4">HD domain-containing protein</fullName>
    </submittedName>
</protein>
<reference evidence="4 5" key="2">
    <citation type="journal article" date="2017" name="Genome Announc.">
        <title>Draft Genome Sequences of Four Alkaliphilic Bacteria Belonging to the Anaerobacillus Genus.</title>
        <authorList>
            <person name="Bassil N.M."/>
            <person name="Lloyd J.R."/>
        </authorList>
    </citation>
    <scope>NUCLEOTIDE SEQUENCE [LARGE SCALE GENOMIC DNA]</scope>
    <source>
        <strain evidence="4 5">NB2006</strain>
    </source>
</reference>
<evidence type="ECO:0000313" key="4">
    <source>
        <dbReference type="EMBL" id="QOY37646.1"/>
    </source>
</evidence>
<dbReference type="InterPro" id="IPR006674">
    <property type="entry name" value="HD_domain"/>
</dbReference>
<dbReference type="InterPro" id="IPR003607">
    <property type="entry name" value="HD/PDEase_dom"/>
</dbReference>
<dbReference type="GO" id="GO:0016787">
    <property type="term" value="F:hydrolase activity"/>
    <property type="evidence" value="ECO:0007669"/>
    <property type="project" value="UniProtKB-KW"/>
</dbReference>
<name>A0A1S2L104_9BACI</name>
<reference evidence="4" key="4">
    <citation type="submission" date="2020-10" db="EMBL/GenBank/DDBJ databases">
        <authorList>
            <person name="Bassil N.M."/>
            <person name="Lloyd J.R."/>
        </authorList>
    </citation>
    <scope>NUCLEOTIDE SEQUENCE</scope>
    <source>
        <strain evidence="4">NB2006</strain>
    </source>
</reference>
<dbReference type="PANTHER" id="PTHR37294">
    <property type="entry name" value="3'-5' EXORIBONUCLEASE YHAM"/>
    <property type="match status" value="1"/>
</dbReference>
<dbReference type="PANTHER" id="PTHR37294:SF1">
    <property type="entry name" value="3'-5' EXORIBONUCLEASE YHAM"/>
    <property type="match status" value="1"/>
</dbReference>
<dbReference type="KEGG" id="aia:AWH56_008715"/>
<dbReference type="OrthoDB" id="9778453at2"/>
<reference evidence="4 5" key="3">
    <citation type="journal article" date="2019" name="Int. J. Syst. Evol. Microbiol.">
        <title>Anaerobacillus isosaccharinicus sp. nov., an alkaliphilic bacterium which degrades isosaccharinic acid.</title>
        <authorList>
            <person name="Bassil N.M."/>
            <person name="Lloyd J.R."/>
        </authorList>
    </citation>
    <scope>NUCLEOTIDE SEQUENCE [LARGE SCALE GENOMIC DNA]</scope>
    <source>
        <strain evidence="4 5">NB2006</strain>
    </source>
</reference>